<evidence type="ECO:0000259" key="1">
    <source>
        <dbReference type="Pfam" id="PF00534"/>
    </source>
</evidence>
<accession>A0A318SAY8</accession>
<feature type="domain" description="Glycosyl transferase family 1" evidence="1">
    <location>
        <begin position="200"/>
        <end position="353"/>
    </location>
</feature>
<keyword evidence="4" id="KW-1185">Reference proteome</keyword>
<evidence type="ECO:0000259" key="2">
    <source>
        <dbReference type="Pfam" id="PF13439"/>
    </source>
</evidence>
<dbReference type="InterPro" id="IPR028098">
    <property type="entry name" value="Glyco_trans_4-like_N"/>
</dbReference>
<protein>
    <submittedName>
        <fullName evidence="3">Glycosyltransferase involved in cell wall biosynthesis</fullName>
    </submittedName>
</protein>
<dbReference type="Proteomes" id="UP000248326">
    <property type="component" value="Unassembled WGS sequence"/>
</dbReference>
<proteinExistence type="predicted"/>
<reference evidence="3 4" key="1">
    <citation type="submission" date="2018-06" db="EMBL/GenBank/DDBJ databases">
        <title>Genomic Encyclopedia of Type Strains, Phase IV (KMG-IV): sequencing the most valuable type-strain genomes for metagenomic binning, comparative biology and taxonomic classification.</title>
        <authorList>
            <person name="Goeker M."/>
        </authorList>
    </citation>
    <scope>NUCLEOTIDE SEQUENCE [LARGE SCALE GENOMIC DNA]</scope>
    <source>
        <strain evidence="3 4">DSM 18048</strain>
    </source>
</reference>
<feature type="domain" description="Glycosyltransferase subfamily 4-like N-terminal" evidence="2">
    <location>
        <begin position="20"/>
        <end position="159"/>
    </location>
</feature>
<evidence type="ECO:0000313" key="3">
    <source>
        <dbReference type="EMBL" id="PYE55732.1"/>
    </source>
</evidence>
<organism evidence="3 4">
    <name type="scientific">Deinococcus yavapaiensis KR-236</name>
    <dbReference type="NCBI Taxonomy" id="694435"/>
    <lineage>
        <taxon>Bacteria</taxon>
        <taxon>Thermotogati</taxon>
        <taxon>Deinococcota</taxon>
        <taxon>Deinococci</taxon>
        <taxon>Deinococcales</taxon>
        <taxon>Deinococcaceae</taxon>
        <taxon>Deinococcus</taxon>
    </lineage>
</organism>
<name>A0A318SAY8_9DEIO</name>
<dbReference type="Pfam" id="PF13439">
    <property type="entry name" value="Glyco_transf_4"/>
    <property type="match status" value="1"/>
</dbReference>
<gene>
    <name evidence="3" type="ORF">DES52_10295</name>
</gene>
<keyword evidence="3" id="KW-0808">Transferase</keyword>
<dbReference type="Gene3D" id="3.40.50.2000">
    <property type="entry name" value="Glycogen Phosphorylase B"/>
    <property type="match status" value="2"/>
</dbReference>
<dbReference type="SUPFAM" id="SSF53756">
    <property type="entry name" value="UDP-Glycosyltransferase/glycogen phosphorylase"/>
    <property type="match status" value="1"/>
</dbReference>
<evidence type="ECO:0000313" key="4">
    <source>
        <dbReference type="Proteomes" id="UP000248326"/>
    </source>
</evidence>
<dbReference type="Pfam" id="PF00534">
    <property type="entry name" value="Glycos_transf_1"/>
    <property type="match status" value="1"/>
</dbReference>
<comment type="caution">
    <text evidence="3">The sequence shown here is derived from an EMBL/GenBank/DDBJ whole genome shotgun (WGS) entry which is preliminary data.</text>
</comment>
<dbReference type="AlphaFoldDB" id="A0A318SAY8"/>
<dbReference type="InterPro" id="IPR001296">
    <property type="entry name" value="Glyco_trans_1"/>
</dbReference>
<dbReference type="PANTHER" id="PTHR45947">
    <property type="entry name" value="SULFOQUINOVOSYL TRANSFERASE SQD2"/>
    <property type="match status" value="1"/>
</dbReference>
<dbReference type="CDD" id="cd03801">
    <property type="entry name" value="GT4_PimA-like"/>
    <property type="match status" value="1"/>
</dbReference>
<sequence>MSTPTVRPKVLHVITHLDLGGAESVAVSLAEALRDEFRFSFFAVLGVAENDVGRNFGERLARAQIPVFSGTRLEFKRGGAAHAAWRLNGVLRRVRPDVVHVHTEIPETTLAVGRFAFQPRARVLRTIHSSTPWPAWRRLGRFVERQLEDAEVTAVSHAAWQGWQDFRTSVGLSAASHPERVLYSGVRATPLGTRASSHDRPVRVLFAGRFEPEKGAGLLPAILDGARALTSRAVDVTLLGHGSLEGDLKRWADGVSAPWTARLSGPIPNLAAALGEYDVLVMPSRFEGLGIVAIEALLAGTPVVASDVPGLGEVFPAGYELLAEPNDVSAFSRLLARVVDDPQGYASVAARARSDMRERFGMEQMARRYGDVYRALAASDVPARVRLVWR</sequence>
<dbReference type="EMBL" id="QJSX01000002">
    <property type="protein sequence ID" value="PYE55732.1"/>
    <property type="molecule type" value="Genomic_DNA"/>
</dbReference>
<dbReference type="GO" id="GO:0016757">
    <property type="term" value="F:glycosyltransferase activity"/>
    <property type="evidence" value="ECO:0007669"/>
    <property type="project" value="InterPro"/>
</dbReference>
<dbReference type="RefSeq" id="WP_170130861.1">
    <property type="nucleotide sequence ID" value="NZ_QJSX01000002.1"/>
</dbReference>
<dbReference type="InterPro" id="IPR050194">
    <property type="entry name" value="Glycosyltransferase_grp1"/>
</dbReference>
<dbReference type="PANTHER" id="PTHR45947:SF3">
    <property type="entry name" value="SULFOQUINOVOSYL TRANSFERASE SQD2"/>
    <property type="match status" value="1"/>
</dbReference>